<keyword evidence="3" id="KW-1185">Reference proteome</keyword>
<accession>A0ABN3IVC5</accession>
<proteinExistence type="predicted"/>
<evidence type="ECO:0000256" key="1">
    <source>
        <dbReference type="SAM" id="MobiDB-lite"/>
    </source>
</evidence>
<dbReference type="Proteomes" id="UP001500058">
    <property type="component" value="Unassembled WGS sequence"/>
</dbReference>
<dbReference type="EMBL" id="BAAATJ010000030">
    <property type="protein sequence ID" value="GAA2413603.1"/>
    <property type="molecule type" value="Genomic_DNA"/>
</dbReference>
<evidence type="ECO:0000313" key="3">
    <source>
        <dbReference type="Proteomes" id="UP001500058"/>
    </source>
</evidence>
<dbReference type="RefSeq" id="WP_344633290.1">
    <property type="nucleotide sequence ID" value="NZ_BAAATJ010000030.1"/>
</dbReference>
<evidence type="ECO:0000313" key="2">
    <source>
        <dbReference type="EMBL" id="GAA2413603.1"/>
    </source>
</evidence>
<comment type="caution">
    <text evidence="2">The sequence shown here is derived from an EMBL/GenBank/DDBJ whole genome shotgun (WGS) entry which is preliminary data.</text>
</comment>
<sequence>MSFHAEYALAQYRAAQHGRDPLPLPGEAGRHVPHEFRDALLEARTRSRSGPRPPRRLLPRFPLWGRPRPRADRKPC</sequence>
<name>A0ABN3IVC5_9ACTN</name>
<protein>
    <submittedName>
        <fullName evidence="2">Uncharacterized protein</fullName>
    </submittedName>
</protein>
<feature type="compositionally biased region" description="Basic residues" evidence="1">
    <location>
        <begin position="46"/>
        <end position="58"/>
    </location>
</feature>
<organism evidence="2 3">
    <name type="scientific">Streptomyces glaucosporus</name>
    <dbReference type="NCBI Taxonomy" id="284044"/>
    <lineage>
        <taxon>Bacteria</taxon>
        <taxon>Bacillati</taxon>
        <taxon>Actinomycetota</taxon>
        <taxon>Actinomycetes</taxon>
        <taxon>Kitasatosporales</taxon>
        <taxon>Streptomycetaceae</taxon>
        <taxon>Streptomyces</taxon>
    </lineage>
</organism>
<feature type="region of interest" description="Disordered" evidence="1">
    <location>
        <begin position="41"/>
        <end position="76"/>
    </location>
</feature>
<gene>
    <name evidence="2" type="ORF">GCM10010420_48950</name>
</gene>
<reference evidence="2 3" key="1">
    <citation type="journal article" date="2019" name="Int. J. Syst. Evol. Microbiol.">
        <title>The Global Catalogue of Microorganisms (GCM) 10K type strain sequencing project: providing services to taxonomists for standard genome sequencing and annotation.</title>
        <authorList>
            <consortium name="The Broad Institute Genomics Platform"/>
            <consortium name="The Broad Institute Genome Sequencing Center for Infectious Disease"/>
            <person name="Wu L."/>
            <person name="Ma J."/>
        </authorList>
    </citation>
    <scope>NUCLEOTIDE SEQUENCE [LARGE SCALE GENOMIC DNA]</scope>
    <source>
        <strain evidence="2 3">JCM 6921</strain>
    </source>
</reference>